<reference evidence="1" key="1">
    <citation type="journal article" date="2007" name="PLoS ONE">
        <title>The first genome sequence of an elite grapevine cultivar (Pinot noir Vitis vinifera L.): coping with a highly heterozygous genome.</title>
        <authorList>
            <person name="Velasco R."/>
            <person name="Zharkikh A."/>
            <person name="Troggio M."/>
            <person name="Cartwright D.A."/>
            <person name="Cestaro A."/>
            <person name="Pruss D."/>
            <person name="Pindo M."/>
            <person name="FitzGerald L.M."/>
            <person name="Vezzulli S."/>
            <person name="Reid J."/>
            <person name="Malacarne G."/>
            <person name="Iliev D."/>
            <person name="Coppola G."/>
            <person name="Wardell B."/>
            <person name="Micheletti D."/>
            <person name="Macalma T."/>
            <person name="Facci M."/>
            <person name="Mitchell J.T."/>
            <person name="Perazzolli M."/>
            <person name="Eldredge G."/>
            <person name="Gatto P."/>
            <person name="Oyzerski R."/>
            <person name="Moretto M."/>
            <person name="Gutin N."/>
            <person name="Stefanini M."/>
            <person name="Chen Y."/>
            <person name="Segala C."/>
            <person name="Davenport C."/>
            <person name="Dematte L."/>
            <person name="Mraz A."/>
            <person name="Battilana J."/>
            <person name="Stormo K."/>
            <person name="Costa F."/>
            <person name="Tao Q."/>
            <person name="Si-Ammour A."/>
            <person name="Harkins T."/>
            <person name="Lackey A."/>
            <person name="Perbost C."/>
            <person name="Taillon B."/>
            <person name="Stella A."/>
            <person name="Solovyev V."/>
            <person name="Fawcett J.A."/>
            <person name="Sterck L."/>
            <person name="Vandepoele K."/>
            <person name="Grando S.M."/>
            <person name="Toppo S."/>
            <person name="Moser C."/>
            <person name="Lanchbury J."/>
            <person name="Bogden R."/>
            <person name="Skolnick M."/>
            <person name="Sgaramella V."/>
            <person name="Bhatnagar S.K."/>
            <person name="Fontana P."/>
            <person name="Gutin A."/>
            <person name="Van de Peer Y."/>
            <person name="Salamini F."/>
            <person name="Viola R."/>
        </authorList>
    </citation>
    <scope>NUCLEOTIDE SEQUENCE</scope>
</reference>
<gene>
    <name evidence="1" type="ORF">VITISV_002412</name>
</gene>
<sequence>MDNLKYVMLCDRPDICFVRKKEKVRAKIPSKVHTLECQDRGSSHWAEHLGCTRLLDSLVFIFIKRNRFGNIQIKGDFGDLNNKYLKQNISKYPKISVTNIKKLQENTAALYKIVYETLRVGTIRGSGYVRPEKLKSSHFLSGVRIPDTNIRVEMLGSQMPWRQLGANGGAHPGVNGGSRVQLLSGYVVRTPSDGVSGRPVRIAQIHELIVTTYHLAHDLHPLCNSKCTQVMYNTSDMGMYAWITDSSLAAAVAMAPFDSGFDPRQWRHLIHAQLVSQLIRVQLVKTRSARFRRHPKRVAKLLRSKRLVPYRCEVGFHLMVFGFHRGVKIQGKSKELCKKAAKSFRNKRLKVEGISLHAMGVSTIHQLLEEHNTNSKTHAILKLGGDFTALSKLGDHFTGNGQFRSPFLKLGAFSQRGVDFVEEGNSRSPFRSLKVISQLKGDFTAISQLRNEGNCAANGTRVPKTISQLRNECTRLPNGTRVPKSGFATVKYSSKWSFGCEIGIFHVLGFRSCEMRFTVLRNGTHVPKCASQPRNTLRNGALAVKLGNFHALELRSCETAAKWGLLCWEVALVCQNWFRSCENFRREGPEAANWFRSKVSILQRLRNLADPCFSPVFALFSLRFRSERLPSISLQFLLILIIQKPILHQNK</sequence>
<accession>A5BWE6</accession>
<name>A5BWE6_VITVI</name>
<protein>
    <submittedName>
        <fullName evidence="1">Uncharacterized protein</fullName>
    </submittedName>
</protein>
<organism evidence="1">
    <name type="scientific">Vitis vinifera</name>
    <name type="common">Grape</name>
    <dbReference type="NCBI Taxonomy" id="29760"/>
    <lineage>
        <taxon>Eukaryota</taxon>
        <taxon>Viridiplantae</taxon>
        <taxon>Streptophyta</taxon>
        <taxon>Embryophyta</taxon>
        <taxon>Tracheophyta</taxon>
        <taxon>Spermatophyta</taxon>
        <taxon>Magnoliopsida</taxon>
        <taxon>eudicotyledons</taxon>
        <taxon>Gunneridae</taxon>
        <taxon>Pentapetalae</taxon>
        <taxon>rosids</taxon>
        <taxon>Vitales</taxon>
        <taxon>Vitaceae</taxon>
        <taxon>Viteae</taxon>
        <taxon>Vitis</taxon>
    </lineage>
</organism>
<evidence type="ECO:0000313" key="1">
    <source>
        <dbReference type="EMBL" id="CAN61869.1"/>
    </source>
</evidence>
<dbReference type="AlphaFoldDB" id="A5BWE6"/>
<dbReference type="EMBL" id="AM473593">
    <property type="protein sequence ID" value="CAN61869.1"/>
    <property type="molecule type" value="Genomic_DNA"/>
</dbReference>
<proteinExistence type="predicted"/>